<name>A0ABW0HGX3_9HYPH</name>
<dbReference type="Gene3D" id="3.30.530.20">
    <property type="match status" value="1"/>
</dbReference>
<sequence length="157" mass="17646">MSERTAVHADFTIERRYGTSPARVFAAFADPVAKRRWSTCHDEGGLGEYTLDFREGGFETMRGAPGPDGIYAMRAIYHEIVPHERLVYSYEMFRDELRLSVSLATLEFRGEGVGTRLVLTEQAVFLDGHDDPKMREQGTGIGFDRLAEELARQATPA</sequence>
<dbReference type="SUPFAM" id="SSF55961">
    <property type="entry name" value="Bet v1-like"/>
    <property type="match status" value="1"/>
</dbReference>
<evidence type="ECO:0000313" key="3">
    <source>
        <dbReference type="EMBL" id="MFC5396517.1"/>
    </source>
</evidence>
<comment type="similarity">
    <text evidence="1">Belongs to the AHA1 family.</text>
</comment>
<keyword evidence="4" id="KW-1185">Reference proteome</keyword>
<proteinExistence type="inferred from homology"/>
<gene>
    <name evidence="3" type="ORF">ACFPPC_28130</name>
</gene>
<protein>
    <submittedName>
        <fullName evidence="3">SRPBCC family protein</fullName>
    </submittedName>
</protein>
<dbReference type="Pfam" id="PF08327">
    <property type="entry name" value="AHSA1"/>
    <property type="match status" value="1"/>
</dbReference>
<evidence type="ECO:0000256" key="1">
    <source>
        <dbReference type="ARBA" id="ARBA00006817"/>
    </source>
</evidence>
<dbReference type="RefSeq" id="WP_377013067.1">
    <property type="nucleotide sequence ID" value="NZ_JBHSLV010000072.1"/>
</dbReference>
<organism evidence="3 4">
    <name type="scientific">Bosea vestrisii</name>
    <dbReference type="NCBI Taxonomy" id="151416"/>
    <lineage>
        <taxon>Bacteria</taxon>
        <taxon>Pseudomonadati</taxon>
        <taxon>Pseudomonadota</taxon>
        <taxon>Alphaproteobacteria</taxon>
        <taxon>Hyphomicrobiales</taxon>
        <taxon>Boseaceae</taxon>
        <taxon>Bosea</taxon>
    </lineage>
</organism>
<dbReference type="InterPro" id="IPR023393">
    <property type="entry name" value="START-like_dom_sf"/>
</dbReference>
<dbReference type="CDD" id="cd08900">
    <property type="entry name" value="SRPBCC_CalC_Aha1-like_7"/>
    <property type="match status" value="1"/>
</dbReference>
<accession>A0ABW0HGX3</accession>
<evidence type="ECO:0000313" key="4">
    <source>
        <dbReference type="Proteomes" id="UP001596104"/>
    </source>
</evidence>
<dbReference type="InterPro" id="IPR013538">
    <property type="entry name" value="ASHA1/2-like_C"/>
</dbReference>
<feature type="domain" description="Activator of Hsp90 ATPase homologue 1/2-like C-terminal" evidence="2">
    <location>
        <begin position="19"/>
        <end position="150"/>
    </location>
</feature>
<evidence type="ECO:0000259" key="2">
    <source>
        <dbReference type="Pfam" id="PF08327"/>
    </source>
</evidence>
<comment type="caution">
    <text evidence="3">The sequence shown here is derived from an EMBL/GenBank/DDBJ whole genome shotgun (WGS) entry which is preliminary data.</text>
</comment>
<dbReference type="Proteomes" id="UP001596104">
    <property type="component" value="Unassembled WGS sequence"/>
</dbReference>
<reference evidence="4" key="1">
    <citation type="journal article" date="2019" name="Int. J. Syst. Evol. Microbiol.">
        <title>The Global Catalogue of Microorganisms (GCM) 10K type strain sequencing project: providing services to taxonomists for standard genome sequencing and annotation.</title>
        <authorList>
            <consortium name="The Broad Institute Genomics Platform"/>
            <consortium name="The Broad Institute Genome Sequencing Center for Infectious Disease"/>
            <person name="Wu L."/>
            <person name="Ma J."/>
        </authorList>
    </citation>
    <scope>NUCLEOTIDE SEQUENCE [LARGE SCALE GENOMIC DNA]</scope>
    <source>
        <strain evidence="4">CGMCC 1.16326</strain>
    </source>
</reference>
<dbReference type="EMBL" id="JBHSLV010000072">
    <property type="protein sequence ID" value="MFC5396517.1"/>
    <property type="molecule type" value="Genomic_DNA"/>
</dbReference>